<dbReference type="CDD" id="cd16984">
    <property type="entry name" value="CID_Nrd1_like"/>
    <property type="match status" value="1"/>
</dbReference>
<feature type="compositionally biased region" description="Basic and acidic residues" evidence="6">
    <location>
        <begin position="321"/>
        <end position="341"/>
    </location>
</feature>
<dbReference type="GO" id="GO:0010629">
    <property type="term" value="P:negative regulation of gene expression"/>
    <property type="evidence" value="ECO:0007669"/>
    <property type="project" value="UniProtKB-ARBA"/>
</dbReference>
<dbReference type="OMA" id="GIVQTCI"/>
<proteinExistence type="predicted"/>
<dbReference type="Gene3D" id="1.25.40.90">
    <property type="match status" value="1"/>
</dbReference>
<evidence type="ECO:0000256" key="6">
    <source>
        <dbReference type="SAM" id="MobiDB-lite"/>
    </source>
</evidence>
<feature type="compositionally biased region" description="Gly residues" evidence="6">
    <location>
        <begin position="626"/>
        <end position="638"/>
    </location>
</feature>
<dbReference type="SMART" id="SM00582">
    <property type="entry name" value="RPR"/>
    <property type="match status" value="1"/>
</dbReference>
<dbReference type="InParanoid" id="B2W2H9"/>
<dbReference type="GO" id="GO:0031126">
    <property type="term" value="P:sno(s)RNA 3'-end processing"/>
    <property type="evidence" value="ECO:0007669"/>
    <property type="project" value="UniProtKB-ARBA"/>
</dbReference>
<dbReference type="SUPFAM" id="SSF48464">
    <property type="entry name" value="ENTH/VHS domain"/>
    <property type="match status" value="1"/>
</dbReference>
<feature type="domain" description="EAL" evidence="8">
    <location>
        <begin position="1"/>
        <end position="112"/>
    </location>
</feature>
<dbReference type="PROSITE" id="PS51391">
    <property type="entry name" value="CID"/>
    <property type="match status" value="1"/>
</dbReference>
<feature type="compositionally biased region" description="Basic and acidic residues" evidence="6">
    <location>
        <begin position="393"/>
        <end position="402"/>
    </location>
</feature>
<evidence type="ECO:0000313" key="10">
    <source>
        <dbReference type="EMBL" id="EDU46465.1"/>
    </source>
</evidence>
<evidence type="ECO:0000256" key="3">
    <source>
        <dbReference type="ARBA" id="ARBA00022884"/>
    </source>
</evidence>
<dbReference type="FunCoup" id="B2W2H9">
    <property type="interactions" value="224"/>
</dbReference>
<keyword evidence="4" id="KW-0539">Nucleus</keyword>
<feature type="region of interest" description="Disordered" evidence="6">
    <location>
        <begin position="150"/>
        <end position="188"/>
    </location>
</feature>
<evidence type="ECO:0000256" key="5">
    <source>
        <dbReference type="PROSITE-ProRule" id="PRU00176"/>
    </source>
</evidence>
<dbReference type="SUPFAM" id="SSF54928">
    <property type="entry name" value="RNA-binding domain, RBD"/>
    <property type="match status" value="1"/>
</dbReference>
<dbReference type="GO" id="GO:0032991">
    <property type="term" value="C:protein-containing complex"/>
    <property type="evidence" value="ECO:0007669"/>
    <property type="project" value="UniProtKB-ARBA"/>
</dbReference>
<dbReference type="PROSITE" id="PS50883">
    <property type="entry name" value="EAL"/>
    <property type="match status" value="1"/>
</dbReference>
<dbReference type="HOGENOM" id="CLU_016577_0_0_1"/>
<dbReference type="Proteomes" id="UP000001471">
    <property type="component" value="Unassembled WGS sequence"/>
</dbReference>
<dbReference type="Pfam" id="PF21380">
    <property type="entry name" value="Nrd1-Seb1_dom2"/>
    <property type="match status" value="1"/>
</dbReference>
<evidence type="ECO:0000256" key="4">
    <source>
        <dbReference type="ARBA" id="ARBA00023242"/>
    </source>
</evidence>
<dbReference type="FunFam" id="1.25.40.90:FF:000026">
    <property type="entry name" value="RNA binding protein Nrd1"/>
    <property type="match status" value="1"/>
</dbReference>
<evidence type="ECO:0000256" key="2">
    <source>
        <dbReference type="ARBA" id="ARBA00022553"/>
    </source>
</evidence>
<evidence type="ECO:0000259" key="7">
    <source>
        <dbReference type="PROSITE" id="PS50102"/>
    </source>
</evidence>
<dbReference type="InterPro" id="IPR048892">
    <property type="entry name" value="Nrd1_Seb1_dom2"/>
</dbReference>
<dbReference type="InterPro" id="IPR035979">
    <property type="entry name" value="RBD_domain_sf"/>
</dbReference>
<dbReference type="GO" id="GO:0003723">
    <property type="term" value="F:RNA binding"/>
    <property type="evidence" value="ECO:0007669"/>
    <property type="project" value="UniProtKB-UniRule"/>
</dbReference>
<evidence type="ECO:0000256" key="1">
    <source>
        <dbReference type="ARBA" id="ARBA00004123"/>
    </source>
</evidence>
<feature type="compositionally biased region" description="Polar residues" evidence="6">
    <location>
        <begin position="167"/>
        <end position="177"/>
    </location>
</feature>
<feature type="compositionally biased region" description="Basic and acidic residues" evidence="6">
    <location>
        <begin position="615"/>
        <end position="624"/>
    </location>
</feature>
<protein>
    <submittedName>
        <fullName evidence="10">Uncharacterized protein</fullName>
    </submittedName>
</protein>
<dbReference type="eggNOG" id="KOG0132">
    <property type="taxonomic scope" value="Eukaryota"/>
</dbReference>
<keyword evidence="3 5" id="KW-0694">RNA-binding</keyword>
<dbReference type="EMBL" id="DS231617">
    <property type="protein sequence ID" value="EDU46465.1"/>
    <property type="molecule type" value="Genomic_DNA"/>
</dbReference>
<feature type="compositionally biased region" description="Gly residues" evidence="6">
    <location>
        <begin position="587"/>
        <end position="596"/>
    </location>
</feature>
<evidence type="ECO:0000259" key="8">
    <source>
        <dbReference type="PROSITE" id="PS50883"/>
    </source>
</evidence>
<gene>
    <name evidence="10" type="ORF">PTRG_03627</name>
</gene>
<dbReference type="OrthoDB" id="79367at2759"/>
<dbReference type="InterPro" id="IPR012677">
    <property type="entry name" value="Nucleotide-bd_a/b_plait_sf"/>
</dbReference>
<organism evidence="10 11">
    <name type="scientific">Pyrenophora tritici-repentis (strain Pt-1C-BFP)</name>
    <name type="common">Wheat tan spot fungus</name>
    <name type="synonym">Drechslera tritici-repentis</name>
    <dbReference type="NCBI Taxonomy" id="426418"/>
    <lineage>
        <taxon>Eukaryota</taxon>
        <taxon>Fungi</taxon>
        <taxon>Dikarya</taxon>
        <taxon>Ascomycota</taxon>
        <taxon>Pezizomycotina</taxon>
        <taxon>Dothideomycetes</taxon>
        <taxon>Pleosporomycetidae</taxon>
        <taxon>Pleosporales</taxon>
        <taxon>Pleosporineae</taxon>
        <taxon>Pleosporaceae</taxon>
        <taxon>Pyrenophora</taxon>
    </lineage>
</organism>
<evidence type="ECO:0000259" key="9">
    <source>
        <dbReference type="PROSITE" id="PS51391"/>
    </source>
</evidence>
<dbReference type="InterPro" id="IPR006569">
    <property type="entry name" value="CID_dom"/>
</dbReference>
<feature type="domain" description="RRM" evidence="7">
    <location>
        <begin position="439"/>
        <end position="494"/>
    </location>
</feature>
<dbReference type="GO" id="GO:0005634">
    <property type="term" value="C:nucleus"/>
    <property type="evidence" value="ECO:0007669"/>
    <property type="project" value="UniProtKB-SubCell"/>
</dbReference>
<feature type="compositionally biased region" description="Polar residues" evidence="6">
    <location>
        <begin position="301"/>
        <end position="318"/>
    </location>
</feature>
<dbReference type="FunFam" id="3.30.70.330:FF:000397">
    <property type="entry name" value="RNA binding protein Nrd1"/>
    <property type="match status" value="1"/>
</dbReference>
<keyword evidence="2" id="KW-0597">Phosphoprotein</keyword>
<dbReference type="Pfam" id="PF00076">
    <property type="entry name" value="RRM_1"/>
    <property type="match status" value="1"/>
</dbReference>
<accession>B2W2H9</accession>
<feature type="region of interest" description="Disordered" evidence="6">
    <location>
        <begin position="296"/>
        <end position="419"/>
    </location>
</feature>
<name>B2W2H9_PYRTR</name>
<dbReference type="STRING" id="426418.B2W2H9"/>
<feature type="compositionally biased region" description="Low complexity" evidence="6">
    <location>
        <begin position="178"/>
        <end position="188"/>
    </location>
</feature>
<reference evidence="11" key="1">
    <citation type="journal article" date="2013" name="G3 (Bethesda)">
        <title>Comparative genomics of a plant-pathogenic fungus, Pyrenophora tritici-repentis, reveals transduplication and the impact of repeat elements on pathogenicity and population divergence.</title>
        <authorList>
            <person name="Manning V.A."/>
            <person name="Pandelova I."/>
            <person name="Dhillon B."/>
            <person name="Wilhelm L.J."/>
            <person name="Goodwin S.B."/>
            <person name="Berlin A.M."/>
            <person name="Figueroa M."/>
            <person name="Freitag M."/>
            <person name="Hane J.K."/>
            <person name="Henrissat B."/>
            <person name="Holman W.H."/>
            <person name="Kodira C.D."/>
            <person name="Martin J."/>
            <person name="Oliver R.P."/>
            <person name="Robbertse B."/>
            <person name="Schackwitz W."/>
            <person name="Schwartz D.C."/>
            <person name="Spatafora J.W."/>
            <person name="Turgeon B.G."/>
            <person name="Yandava C."/>
            <person name="Young S."/>
            <person name="Zhou S."/>
            <person name="Zeng Q."/>
            <person name="Grigoriev I.V."/>
            <person name="Ma L.-J."/>
            <person name="Ciuffetti L.M."/>
        </authorList>
    </citation>
    <scope>NUCLEOTIDE SEQUENCE [LARGE SCALE GENOMIC DNA]</scope>
    <source>
        <strain evidence="11">Pt-1C-BFP</strain>
    </source>
</reference>
<dbReference type="InterPro" id="IPR000504">
    <property type="entry name" value="RRM_dom"/>
</dbReference>
<dbReference type="InterPro" id="IPR008942">
    <property type="entry name" value="ENTH_VHS"/>
</dbReference>
<evidence type="ECO:0000313" key="11">
    <source>
        <dbReference type="Proteomes" id="UP000001471"/>
    </source>
</evidence>
<dbReference type="PROSITE" id="PS50102">
    <property type="entry name" value="RRM"/>
    <property type="match status" value="1"/>
</dbReference>
<feature type="domain" description="CID" evidence="9">
    <location>
        <begin position="1"/>
        <end position="153"/>
    </location>
</feature>
<dbReference type="AlphaFoldDB" id="B2W2H9"/>
<dbReference type="Gene3D" id="3.30.70.330">
    <property type="match status" value="1"/>
</dbReference>
<feature type="region of interest" description="Disordered" evidence="6">
    <location>
        <begin position="576"/>
        <end position="664"/>
    </location>
</feature>
<dbReference type="InterPro" id="IPR001633">
    <property type="entry name" value="EAL_dom"/>
</dbReference>
<sequence length="751" mass="80759">MAAMDELGTQLQSLQALKPPGVTPTKIKAITQLCVDNIQSHSIIVQKIANQLQNSVATHKLGVLYVVDAVARQWVEKAKQAGQTVSKNAAQGTYASGVQMMRDVLPAMMDNLINAAPDTQKEKISKLLDIWERGQTFSLDMLARFKQQLNGGQHSVQAPSEPPKSNGAVSTFNGHTNQQLPPQAQSSQDQAALYAALAAAGQQTAHTNVSHTAPSAFPFQQSMVPPPPPGFVPPPPTGAMPLGAIGQPGLPVPPAGMNELAGQILQAMSSGSIQPDQAIQVLNALATASNGGMTIPLPQPSVVTQTPLQTQSAAQNGGQAERYDQNDSRMRDRSRSPDYQRRRSPAHRSPPVANRRESPTYGVYDPNAGPEGNAQRFERGERGRGRGKQRGGGRNDRNEYRQRTPPRRQPSPPRAAYGQSKYIEWDDTLPRDHIRVLSRTLFVGGAGGTEGEIRSIFARFGRVQTCIVNQDKRHAFVKMLTRPDAVAAKQGMDSLQDPAAQSKARQTRWGVGFGPRDCSDYTTGISVVPISRLTDADRKWALTAEHGGTGGRALEGGMVIEEPDIEIGAGVSSKAISRRVPTDAPRGGRGGFGGRGDFSARGDHGGRGNFNGRDNFSERVDLGRNDFGGGRGGGGGFDNSGPAKFRKQDHRPANDPRHISPRPEQGVAVPPAVPGFGFQLPGLGLEHSNYIKPSSARVFMDEFTRKSIDPRMHDYGGQFLFIFSKALQGVVASDCDFANMIFVGGLHGHDF</sequence>
<dbReference type="Pfam" id="PF04818">
    <property type="entry name" value="CID"/>
    <property type="match status" value="1"/>
</dbReference>
<dbReference type="GO" id="GO:0006369">
    <property type="term" value="P:termination of RNA polymerase II transcription"/>
    <property type="evidence" value="ECO:0007669"/>
    <property type="project" value="UniProtKB-ARBA"/>
</dbReference>
<dbReference type="GO" id="GO:0031124">
    <property type="term" value="P:mRNA 3'-end processing"/>
    <property type="evidence" value="ECO:0007669"/>
    <property type="project" value="UniProtKB-ARBA"/>
</dbReference>
<comment type="subcellular location">
    <subcellularLocation>
        <location evidence="1">Nucleus</location>
    </subcellularLocation>
</comment>